<dbReference type="OrthoDB" id="6119938at2"/>
<evidence type="ECO:0000313" key="1">
    <source>
        <dbReference type="EMBL" id="SPY28286.1"/>
    </source>
</evidence>
<accession>A0A2T3QH07</accession>
<protein>
    <recommendedName>
        <fullName evidence="3">Terminase small subunit</fullName>
    </recommendedName>
</protein>
<gene>
    <name evidence="1" type="ORF">NCTC11647_01375</name>
</gene>
<dbReference type="EMBL" id="UATL01000001">
    <property type="protein sequence ID" value="SPY28286.1"/>
    <property type="molecule type" value="Genomic_DNA"/>
</dbReference>
<organism evidence="1 2">
    <name type="scientific">Photobacterium damselae</name>
    <dbReference type="NCBI Taxonomy" id="38293"/>
    <lineage>
        <taxon>Bacteria</taxon>
        <taxon>Pseudomonadati</taxon>
        <taxon>Pseudomonadota</taxon>
        <taxon>Gammaproteobacteria</taxon>
        <taxon>Vibrionales</taxon>
        <taxon>Vibrionaceae</taxon>
        <taxon>Photobacterium</taxon>
    </lineage>
</organism>
<dbReference type="RefSeq" id="WP_036763809.1">
    <property type="nucleotide sequence ID" value="NZ_JADQAS010000001.1"/>
</dbReference>
<proteinExistence type="predicted"/>
<sequence>MNNEKRFWNTTELEQFGKHRSTIRKNLKAAGVAPVAFKGNTPLYDVVQVAPYLCKQPRKESDAPDLMGFPTAAELRAYVQSEREKLSLMRDAGGSVLKEDYENEIAICIASVKGFKDKVITRIESAIPSATPQQLEDLETLLNFDLKAISDELETI</sequence>
<evidence type="ECO:0008006" key="3">
    <source>
        <dbReference type="Google" id="ProtNLM"/>
    </source>
</evidence>
<dbReference type="Proteomes" id="UP000251647">
    <property type="component" value="Unassembled WGS sequence"/>
</dbReference>
<name>A0A2T3QH07_PHODM</name>
<evidence type="ECO:0000313" key="2">
    <source>
        <dbReference type="Proteomes" id="UP000251647"/>
    </source>
</evidence>
<reference evidence="1 2" key="1">
    <citation type="submission" date="2018-06" db="EMBL/GenBank/DDBJ databases">
        <authorList>
            <consortium name="Pathogen Informatics"/>
            <person name="Doyle S."/>
        </authorList>
    </citation>
    <scope>NUCLEOTIDE SEQUENCE [LARGE SCALE GENOMIC DNA]</scope>
    <source>
        <strain evidence="1 2">NCTC11647</strain>
    </source>
</reference>
<dbReference type="AlphaFoldDB" id="A0A2T3QH07"/>